<feature type="signal peptide" evidence="2">
    <location>
        <begin position="1"/>
        <end position="20"/>
    </location>
</feature>
<dbReference type="RefSeq" id="WP_136463997.1">
    <property type="nucleotide sequence ID" value="NZ_SRKY01000004.1"/>
</dbReference>
<evidence type="ECO:0000256" key="2">
    <source>
        <dbReference type="SAM" id="SignalP"/>
    </source>
</evidence>
<reference evidence="3 4" key="1">
    <citation type="submission" date="2019-04" db="EMBL/GenBank/DDBJ databases">
        <title>Shimia ponticola sp. nov., isolated from seawater.</title>
        <authorList>
            <person name="Kim Y.-O."/>
            <person name="Yoon J.-H."/>
        </authorList>
    </citation>
    <scope>NUCLEOTIDE SEQUENCE [LARGE SCALE GENOMIC DNA]</scope>
    <source>
        <strain evidence="3 4">MYP11</strain>
    </source>
</reference>
<feature type="chain" id="PRO_5020888434" evidence="2">
    <location>
        <begin position="21"/>
        <end position="377"/>
    </location>
</feature>
<keyword evidence="4" id="KW-1185">Reference proteome</keyword>
<dbReference type="Gene3D" id="2.70.70.10">
    <property type="entry name" value="Glucose Permease (Domain IIA)"/>
    <property type="match status" value="1"/>
</dbReference>
<sequence length="377" mass="39726">MIRRASLLFAAFLMATPLSAQSDMVAVAEAALARLEAATDQLGTAEKARDRVAALTDTILAFEDGLAAIREGLRRVAVRERVLSERLRTQDAEIAALMGVLQSLGRENSPTVLLHPAGALGTARASMLLAEMGPAMNARAATLRSDLTEARSLRALQQAASGRIEEGLQQLQEARAALNTAIAERQPLPQRFTADPTRTAILIASTETLEGFASGLSQITEDDPGAALTMPDPDGNLPLPVNGVLLHGAGEADAAGVVREGILLATRPQALVTAPTAATIRFIGDLLDLGQVVVLEPRADSLIILAGLGRTYGKAGLVIPEGEPIGMMGVPATDRDELLSPSSEGAGTDRTETLYIEVRQDNRPVDPTTWFRLGPTN</sequence>
<protein>
    <submittedName>
        <fullName evidence="3">Peptidase M23</fullName>
    </submittedName>
</protein>
<name>A0A4S4N7V8_9RHOB</name>
<evidence type="ECO:0000313" key="4">
    <source>
        <dbReference type="Proteomes" id="UP000306602"/>
    </source>
</evidence>
<dbReference type="SUPFAM" id="SSF51261">
    <property type="entry name" value="Duplicated hybrid motif"/>
    <property type="match status" value="1"/>
</dbReference>
<dbReference type="OrthoDB" id="9809144at2"/>
<dbReference type="EMBL" id="SRKY01000004">
    <property type="protein sequence ID" value="THH35264.1"/>
    <property type="molecule type" value="Genomic_DNA"/>
</dbReference>
<keyword evidence="2" id="KW-0732">Signal</keyword>
<proteinExistence type="predicted"/>
<gene>
    <name evidence="3" type="ORF">E4Z66_15695</name>
</gene>
<evidence type="ECO:0000256" key="1">
    <source>
        <dbReference type="SAM" id="MobiDB-lite"/>
    </source>
</evidence>
<accession>A0A4S4N7V8</accession>
<comment type="caution">
    <text evidence="3">The sequence shown here is derived from an EMBL/GenBank/DDBJ whole genome shotgun (WGS) entry which is preliminary data.</text>
</comment>
<feature type="region of interest" description="Disordered" evidence="1">
    <location>
        <begin position="332"/>
        <end position="351"/>
    </location>
</feature>
<dbReference type="InterPro" id="IPR011055">
    <property type="entry name" value="Dup_hybrid_motif"/>
</dbReference>
<dbReference type="Proteomes" id="UP000306602">
    <property type="component" value="Unassembled WGS sequence"/>
</dbReference>
<evidence type="ECO:0000313" key="3">
    <source>
        <dbReference type="EMBL" id="THH35264.1"/>
    </source>
</evidence>
<dbReference type="AlphaFoldDB" id="A0A4S4N7V8"/>
<organism evidence="3 4">
    <name type="scientific">Aliishimia ponticola</name>
    <dbReference type="NCBI Taxonomy" id="2499833"/>
    <lineage>
        <taxon>Bacteria</taxon>
        <taxon>Pseudomonadati</taxon>
        <taxon>Pseudomonadota</taxon>
        <taxon>Alphaproteobacteria</taxon>
        <taxon>Rhodobacterales</taxon>
        <taxon>Paracoccaceae</taxon>
        <taxon>Aliishimia</taxon>
    </lineage>
</organism>